<dbReference type="RefSeq" id="WP_009163288.1">
    <property type="nucleotide sequence ID" value="NZ_KB291010.1"/>
</dbReference>
<dbReference type="GO" id="GO:0003676">
    <property type="term" value="F:nucleic acid binding"/>
    <property type="evidence" value="ECO:0007669"/>
    <property type="project" value="InterPro"/>
</dbReference>
<accession>L1N5B6</accession>
<dbReference type="HOGENOM" id="CLU_086588_0_0_10"/>
<dbReference type="InterPro" id="IPR036397">
    <property type="entry name" value="RNaseH_sf"/>
</dbReference>
<sequence>MKLVLGLDLGVGSVGWALIFITDSGEPIKILALGERIVSMDSNNSNEFSAGATCTLNQKKTKAKSVRKGYSRYVQRRDALTAELRHIGMMPDETLIKLPVLDLWQLRANAATEGKKLSLAEIGRVLYHINQRRGYKHGKSDVSSDNKQKGYVKAVNERYCMIQERQQTIGQYFALKLKETAVTTEKGTFYTFRIKDQVFPREAYEEEFVVAYSTKVLKFKQITTLLNVVICLMMLLLIVQRY</sequence>
<organism evidence="2 3">
    <name type="scientific">Hoylesella saccharolytica F0055</name>
    <dbReference type="NCBI Taxonomy" id="1127699"/>
    <lineage>
        <taxon>Bacteria</taxon>
        <taxon>Pseudomonadati</taxon>
        <taxon>Bacteroidota</taxon>
        <taxon>Bacteroidia</taxon>
        <taxon>Bacteroidales</taxon>
        <taxon>Prevotellaceae</taxon>
        <taxon>Hoylesella</taxon>
    </lineage>
</organism>
<dbReference type="Gene3D" id="3.30.420.10">
    <property type="entry name" value="Ribonuclease H-like superfamily/Ribonuclease H"/>
    <property type="match status" value="1"/>
</dbReference>
<protein>
    <recommendedName>
        <fullName evidence="4">CRISPR-associated endonuclease Cas9 bridge helix domain-containing protein</fullName>
    </recommendedName>
</protein>
<dbReference type="EMBL" id="AMEP01000113">
    <property type="protein sequence ID" value="EKX98454.1"/>
    <property type="molecule type" value="Genomic_DNA"/>
</dbReference>
<keyword evidence="1" id="KW-1133">Transmembrane helix</keyword>
<comment type="caution">
    <text evidence="2">The sequence shown here is derived from an EMBL/GenBank/DDBJ whole genome shotgun (WGS) entry which is preliminary data.</text>
</comment>
<name>L1N5B6_9BACT</name>
<proteinExistence type="predicted"/>
<keyword evidence="3" id="KW-1185">Reference proteome</keyword>
<gene>
    <name evidence="2" type="ORF">HMPREF9151_01983</name>
</gene>
<reference evidence="2 3" key="1">
    <citation type="submission" date="2012-05" db="EMBL/GenBank/DDBJ databases">
        <authorList>
            <person name="Weinstock G."/>
            <person name="Sodergren E."/>
            <person name="Lobos E.A."/>
            <person name="Fulton L."/>
            <person name="Fulton R."/>
            <person name="Courtney L."/>
            <person name="Fronick C."/>
            <person name="O'Laughlin M."/>
            <person name="Godfrey J."/>
            <person name="Wilson R.M."/>
            <person name="Miner T."/>
            <person name="Farmer C."/>
            <person name="Delehaunty K."/>
            <person name="Cordes M."/>
            <person name="Minx P."/>
            <person name="Tomlinson C."/>
            <person name="Chen J."/>
            <person name="Wollam A."/>
            <person name="Pepin K.H."/>
            <person name="Bhonagiri V."/>
            <person name="Zhang X."/>
            <person name="Suruliraj S."/>
            <person name="Warren W."/>
            <person name="Mitreva M."/>
            <person name="Mardis E.R."/>
            <person name="Wilson R.K."/>
        </authorList>
    </citation>
    <scope>NUCLEOTIDE SEQUENCE [LARGE SCALE GENOMIC DNA]</scope>
    <source>
        <strain evidence="2 3">F0055</strain>
    </source>
</reference>
<dbReference type="PATRIC" id="fig|1127699.3.peg.1819"/>
<evidence type="ECO:0000256" key="1">
    <source>
        <dbReference type="SAM" id="Phobius"/>
    </source>
</evidence>
<keyword evidence="1" id="KW-0812">Transmembrane</keyword>
<evidence type="ECO:0008006" key="4">
    <source>
        <dbReference type="Google" id="ProtNLM"/>
    </source>
</evidence>
<keyword evidence="1" id="KW-0472">Membrane</keyword>
<evidence type="ECO:0000313" key="2">
    <source>
        <dbReference type="EMBL" id="EKX98454.1"/>
    </source>
</evidence>
<dbReference type="AlphaFoldDB" id="L1N5B6"/>
<feature type="transmembrane region" description="Helical" evidence="1">
    <location>
        <begin position="222"/>
        <end position="239"/>
    </location>
</feature>
<dbReference type="Proteomes" id="UP000010433">
    <property type="component" value="Unassembled WGS sequence"/>
</dbReference>
<evidence type="ECO:0000313" key="3">
    <source>
        <dbReference type="Proteomes" id="UP000010433"/>
    </source>
</evidence>